<sequence>MKKLNKINNYGDPIFHIHNHFDDQSAAFPFEWNCSRKIIKYGQMLFVNSTYVNNFADDENRIVVSRFTTAKNGKDYIQKICEYWHSIHPDIALWDWSRQDIIEFVRMQMVKKATTSPIAPLYASHALKNYCMFINQSRNQHTQGTLPDGFQFNINDQARRDIMEPLLLERGLTYEEWQDGDSYGMIPLPIASVLLANAIELLESKESVAAYSFFSVWRRHTVHPSNCFWKKSGSKLDRLQRYFRDRHSENLLPIDKDFGETFQEAGLGDLTKLPWKSVGGLSDFCKNLMKASLTILLLLSGFRISEIMSLRFCDYEKNHGEWVYKSSIFKTHEGLRVPRVLHDLTALAAKCLQDISYLDPEKYSLNFFHRGFMEGAATAALQPEKNMQQWALGTSSFNLKTVSRWLNDFYQNFTLNDFPILKKECERISPHQCRHTWAAFALRRMDGNVEERIREHFLHSSGSSMTKAYTKLKLNEAIKNSLEEDYSQEVVMRIAKTVLGDRFTGPAARRIIKAVGNISTITSEELDKKIQDVSSEIERFSATEWGFCVFFKGSEKTAKCYDPVSRLPDIDGGSGPTICPTCPNGMHNPLQEKNLIRVGIQHQHISNTHPIKAIGKLSADIVQNIKKRLEGK</sequence>
<reference evidence="3" key="1">
    <citation type="submission" date="2016-01" db="EMBL/GenBank/DDBJ databases">
        <authorList>
            <person name="Gamez R.M."/>
            <person name="Rodriguez F."/>
            <person name="Bernal J.F."/>
            <person name="Agarwala R."/>
            <person name="Landsman D."/>
            <person name="Marino-Ramirez L."/>
        </authorList>
    </citation>
    <scope>NUCLEOTIDE SEQUENCE [LARGE SCALE GENOMIC DNA]</scope>
    <source>
        <strain evidence="3">Ps006</strain>
    </source>
</reference>
<protein>
    <submittedName>
        <fullName evidence="2">Uncharacterized protein</fullName>
    </submittedName>
</protein>
<evidence type="ECO:0000313" key="2">
    <source>
        <dbReference type="EMBL" id="KWU48290.1"/>
    </source>
</evidence>
<accession>A0A0X7K0M6</accession>
<proteinExistence type="predicted"/>
<evidence type="ECO:0000313" key="3">
    <source>
        <dbReference type="Proteomes" id="UP000067111"/>
    </source>
</evidence>
<dbReference type="GO" id="GO:0015074">
    <property type="term" value="P:DNA integration"/>
    <property type="evidence" value="ECO:0007669"/>
    <property type="project" value="InterPro"/>
</dbReference>
<dbReference type="InterPro" id="IPR013762">
    <property type="entry name" value="Integrase-like_cat_sf"/>
</dbReference>
<dbReference type="EMBL" id="LRMR01000037">
    <property type="protein sequence ID" value="KWU48290.1"/>
    <property type="molecule type" value="Genomic_DNA"/>
</dbReference>
<dbReference type="InterPro" id="IPR011010">
    <property type="entry name" value="DNA_brk_join_enz"/>
</dbReference>
<dbReference type="RefSeq" id="WP_060756920.1">
    <property type="nucleotide sequence ID" value="NZ_LRMR01000037.1"/>
</dbReference>
<dbReference type="AlphaFoldDB" id="A0A0X7K0M6"/>
<dbReference type="GO" id="GO:0003677">
    <property type="term" value="F:DNA binding"/>
    <property type="evidence" value="ECO:0007669"/>
    <property type="project" value="InterPro"/>
</dbReference>
<gene>
    <name evidence="2" type="ORF">AWV77_25485</name>
</gene>
<organism evidence="2 3">
    <name type="scientific">Pseudomonas palleroniana</name>
    <dbReference type="NCBI Taxonomy" id="191390"/>
    <lineage>
        <taxon>Bacteria</taxon>
        <taxon>Pseudomonadati</taxon>
        <taxon>Pseudomonadota</taxon>
        <taxon>Gammaproteobacteria</taxon>
        <taxon>Pseudomonadales</taxon>
        <taxon>Pseudomonadaceae</taxon>
        <taxon>Pseudomonas</taxon>
    </lineage>
</organism>
<dbReference type="OrthoDB" id="5837042at2"/>
<comment type="caution">
    <text evidence="2">The sequence shown here is derived from an EMBL/GenBank/DDBJ whole genome shotgun (WGS) entry which is preliminary data.</text>
</comment>
<keyword evidence="1" id="KW-0233">DNA recombination</keyword>
<dbReference type="Gene3D" id="1.10.443.10">
    <property type="entry name" value="Intergrase catalytic core"/>
    <property type="match status" value="1"/>
</dbReference>
<name>A0A0X7K0M6_9PSED</name>
<dbReference type="Proteomes" id="UP000067111">
    <property type="component" value="Unassembled WGS sequence"/>
</dbReference>
<dbReference type="GO" id="GO:0006310">
    <property type="term" value="P:DNA recombination"/>
    <property type="evidence" value="ECO:0007669"/>
    <property type="project" value="UniProtKB-KW"/>
</dbReference>
<evidence type="ECO:0000256" key="1">
    <source>
        <dbReference type="ARBA" id="ARBA00023172"/>
    </source>
</evidence>
<dbReference type="SUPFAM" id="SSF56349">
    <property type="entry name" value="DNA breaking-rejoining enzymes"/>
    <property type="match status" value="1"/>
</dbReference>